<dbReference type="STRING" id="81858.BST23_18245"/>
<protein>
    <recommendedName>
        <fullName evidence="3">ESX-1 secretion-associated protein</fullName>
    </recommendedName>
</protein>
<name>A0A1A0QTZ1_9MYCO</name>
<dbReference type="EMBL" id="MVHP01000022">
    <property type="protein sequence ID" value="ORA63745.1"/>
    <property type="molecule type" value="Genomic_DNA"/>
</dbReference>
<evidence type="ECO:0000313" key="1">
    <source>
        <dbReference type="EMBL" id="ORA63745.1"/>
    </source>
</evidence>
<dbReference type="Pfam" id="PF10824">
    <property type="entry name" value="T7SS_ESX_EspC"/>
    <property type="match status" value="1"/>
</dbReference>
<sequence>MGEPDVAHVDVAALRSVADEYQTVAEILDGAVRTHLSGLTFDGATAGRAYVARGDAVRDSVEHVAHQVRLWSRACNEIAAVLRASANRYADADAHAGSRIG</sequence>
<dbReference type="GO" id="GO:0009306">
    <property type="term" value="P:protein secretion"/>
    <property type="evidence" value="ECO:0007669"/>
    <property type="project" value="InterPro"/>
</dbReference>
<comment type="caution">
    <text evidence="1">The sequence shown here is derived from an EMBL/GenBank/DDBJ whole genome shotgun (WGS) entry which is preliminary data.</text>
</comment>
<reference evidence="1 2" key="1">
    <citation type="submission" date="2017-02" db="EMBL/GenBank/DDBJ databases">
        <title>The new phylogeny of genus Mycobacterium.</title>
        <authorList>
            <person name="Tortoli E."/>
            <person name="Trovato A."/>
            <person name="Cirillo D.M."/>
        </authorList>
    </citation>
    <scope>NUCLEOTIDE SEQUENCE [LARGE SCALE GENOMIC DNA]</scope>
    <source>
        <strain evidence="1 2">FI-09383</strain>
    </source>
</reference>
<evidence type="ECO:0008006" key="3">
    <source>
        <dbReference type="Google" id="ProtNLM"/>
    </source>
</evidence>
<accession>A0A1X0CUG8</accession>
<gene>
    <name evidence="1" type="ORF">BST23_18245</name>
</gene>
<dbReference type="OrthoDB" id="4763847at2"/>
<organism evidence="1 2">
    <name type="scientific">Mycolicibacterium elephantis</name>
    <dbReference type="NCBI Taxonomy" id="81858"/>
    <lineage>
        <taxon>Bacteria</taxon>
        <taxon>Bacillati</taxon>
        <taxon>Actinomycetota</taxon>
        <taxon>Actinomycetes</taxon>
        <taxon>Mycobacteriales</taxon>
        <taxon>Mycobacteriaceae</taxon>
        <taxon>Mycolicibacterium</taxon>
    </lineage>
</organism>
<proteinExistence type="predicted"/>
<dbReference type="Proteomes" id="UP000192772">
    <property type="component" value="Unassembled WGS sequence"/>
</dbReference>
<dbReference type="RefSeq" id="WP_064890792.1">
    <property type="nucleotide sequence ID" value="NZ_JBCGVB010000002.1"/>
</dbReference>
<accession>A0A1A0QTZ1</accession>
<dbReference type="InterPro" id="IPR022536">
    <property type="entry name" value="EspC"/>
</dbReference>
<evidence type="ECO:0000313" key="2">
    <source>
        <dbReference type="Proteomes" id="UP000192772"/>
    </source>
</evidence>
<dbReference type="AlphaFoldDB" id="A0A1A0QTZ1"/>